<evidence type="ECO:0000259" key="8">
    <source>
        <dbReference type="PROSITE" id="PS50850"/>
    </source>
</evidence>
<comment type="similarity">
    <text evidence="2">Belongs to the major facilitator superfamily. TCR/Tet family.</text>
</comment>
<feature type="transmembrane region" description="Helical" evidence="7">
    <location>
        <begin position="525"/>
        <end position="545"/>
    </location>
</feature>
<feature type="compositionally biased region" description="Polar residues" evidence="6">
    <location>
        <begin position="1"/>
        <end position="12"/>
    </location>
</feature>
<feature type="transmembrane region" description="Helical" evidence="7">
    <location>
        <begin position="450"/>
        <end position="474"/>
    </location>
</feature>
<feature type="transmembrane region" description="Helical" evidence="7">
    <location>
        <begin position="387"/>
        <end position="405"/>
    </location>
</feature>
<feature type="transmembrane region" description="Helical" evidence="7">
    <location>
        <begin position="324"/>
        <end position="348"/>
    </location>
</feature>
<evidence type="ECO:0000256" key="1">
    <source>
        <dbReference type="ARBA" id="ARBA00004141"/>
    </source>
</evidence>
<dbReference type="EMBL" id="JAZHXI010000022">
    <property type="protein sequence ID" value="KAL2060508.1"/>
    <property type="molecule type" value="Genomic_DNA"/>
</dbReference>
<feature type="transmembrane region" description="Helical" evidence="7">
    <location>
        <begin position="48"/>
        <end position="70"/>
    </location>
</feature>
<dbReference type="PROSITE" id="PS50850">
    <property type="entry name" value="MFS"/>
    <property type="match status" value="1"/>
</dbReference>
<name>A0ABR4BS72_9HELO</name>
<feature type="domain" description="Major facilitator superfamily (MFS) profile" evidence="8">
    <location>
        <begin position="57"/>
        <end position="548"/>
    </location>
</feature>
<feature type="transmembrane region" description="Helical" evidence="7">
    <location>
        <begin position="280"/>
        <end position="303"/>
    </location>
</feature>
<dbReference type="InterPro" id="IPR036259">
    <property type="entry name" value="MFS_trans_sf"/>
</dbReference>
<dbReference type="Gene3D" id="1.20.1250.20">
    <property type="entry name" value="MFS general substrate transporter like domains"/>
    <property type="match status" value="2"/>
</dbReference>
<evidence type="ECO:0000256" key="4">
    <source>
        <dbReference type="ARBA" id="ARBA00022989"/>
    </source>
</evidence>
<gene>
    <name evidence="9" type="ORF">VTL71DRAFT_9539</name>
</gene>
<dbReference type="SUPFAM" id="SSF103473">
    <property type="entry name" value="MFS general substrate transporter"/>
    <property type="match status" value="1"/>
</dbReference>
<dbReference type="InterPro" id="IPR011701">
    <property type="entry name" value="MFS"/>
</dbReference>
<evidence type="ECO:0000256" key="2">
    <source>
        <dbReference type="ARBA" id="ARBA00007520"/>
    </source>
</evidence>
<feature type="transmembrane region" description="Helical" evidence="7">
    <location>
        <begin position="147"/>
        <end position="171"/>
    </location>
</feature>
<feature type="transmembrane region" description="Helical" evidence="7">
    <location>
        <begin position="192"/>
        <end position="210"/>
    </location>
</feature>
<dbReference type="Proteomes" id="UP001595075">
    <property type="component" value="Unassembled WGS sequence"/>
</dbReference>
<evidence type="ECO:0000256" key="6">
    <source>
        <dbReference type="SAM" id="MobiDB-lite"/>
    </source>
</evidence>
<evidence type="ECO:0000256" key="5">
    <source>
        <dbReference type="ARBA" id="ARBA00023136"/>
    </source>
</evidence>
<sequence>MEKNLVQTTNDVDQICRRSGDSHGVTSSRTESKEAKAPESTVEDEPEYLTGLKLIIVHISLTVASFLALVDTSIVATATPHITNEFHSLSDVGWYGSAYLLANCALQPMSGKLYSIFHMKNCFLSFLALFEIGSIICGAATSSQMLIIGRAVAGLGAAGILNGILSINAACVPLEKRSTFQSSVGNMFRTQVGIVLGPLVGGALTEYTTWRWCFYINVPVGAVVALSILLIYIPDRAAKLTRRINFISTLNSLDPGGFLLFASATIMSLLALQWGGVTYAWSSATVVGLFCGSAVALMIFIVWEYRRGDSAMIPLSILRQRVVWSCYLTILFITANWQCTSYWMSIYFQDIKATSPLTSGVYLLPTILSHLVLNIVAGILLSRLGYYLPYVVCGSILAAIGSGMLSTLTPFSSAGKWVGYQLLGGAGRGMAVQMPFMATQNAVSAAEISIAMGLLCFFQNLGAAVVLSLAQTVFLNGLYKSLPRFAPSVNVAEVVKAGHTGFRAVVPANLLPAVILAYNQAIDHVFYLVAGAGAAAAVCSLFMGWKSIKKAAPPAPEM</sequence>
<evidence type="ECO:0000313" key="10">
    <source>
        <dbReference type="Proteomes" id="UP001595075"/>
    </source>
</evidence>
<feature type="transmembrane region" description="Helical" evidence="7">
    <location>
        <begin position="122"/>
        <end position="141"/>
    </location>
</feature>
<comment type="caution">
    <text evidence="9">The sequence shown here is derived from an EMBL/GenBank/DDBJ whole genome shotgun (WGS) entry which is preliminary data.</text>
</comment>
<dbReference type="CDD" id="cd17502">
    <property type="entry name" value="MFS_Azr1_MDR_like"/>
    <property type="match status" value="1"/>
</dbReference>
<evidence type="ECO:0000256" key="7">
    <source>
        <dbReference type="SAM" id="Phobius"/>
    </source>
</evidence>
<feature type="region of interest" description="Disordered" evidence="6">
    <location>
        <begin position="1"/>
        <end position="42"/>
    </location>
</feature>
<keyword evidence="3 7" id="KW-0812">Transmembrane</keyword>
<evidence type="ECO:0000256" key="3">
    <source>
        <dbReference type="ARBA" id="ARBA00022692"/>
    </source>
</evidence>
<accession>A0ABR4BS72</accession>
<feature type="transmembrane region" description="Helical" evidence="7">
    <location>
        <begin position="360"/>
        <end position="380"/>
    </location>
</feature>
<dbReference type="PANTHER" id="PTHR23501">
    <property type="entry name" value="MAJOR FACILITATOR SUPERFAMILY"/>
    <property type="match status" value="1"/>
</dbReference>
<reference evidence="9 10" key="1">
    <citation type="journal article" date="2024" name="Commun. Biol.">
        <title>Comparative genomic analysis of thermophilic fungi reveals convergent evolutionary adaptations and gene losses.</title>
        <authorList>
            <person name="Steindorff A.S."/>
            <person name="Aguilar-Pontes M.V."/>
            <person name="Robinson A.J."/>
            <person name="Andreopoulos B."/>
            <person name="LaButti K."/>
            <person name="Kuo A."/>
            <person name="Mondo S."/>
            <person name="Riley R."/>
            <person name="Otillar R."/>
            <person name="Haridas S."/>
            <person name="Lipzen A."/>
            <person name="Grimwood J."/>
            <person name="Schmutz J."/>
            <person name="Clum A."/>
            <person name="Reid I.D."/>
            <person name="Moisan M.C."/>
            <person name="Butler G."/>
            <person name="Nguyen T.T.M."/>
            <person name="Dewar K."/>
            <person name="Conant G."/>
            <person name="Drula E."/>
            <person name="Henrissat B."/>
            <person name="Hansel C."/>
            <person name="Singer S."/>
            <person name="Hutchinson M.I."/>
            <person name="de Vries R.P."/>
            <person name="Natvig D.O."/>
            <person name="Powell A.J."/>
            <person name="Tsang A."/>
            <person name="Grigoriev I.V."/>
        </authorList>
    </citation>
    <scope>NUCLEOTIDE SEQUENCE [LARGE SCALE GENOMIC DNA]</scope>
    <source>
        <strain evidence="9 10">CBS 494.80</strain>
    </source>
</reference>
<keyword evidence="5 7" id="KW-0472">Membrane</keyword>
<dbReference type="InterPro" id="IPR020846">
    <property type="entry name" value="MFS_dom"/>
</dbReference>
<dbReference type="PANTHER" id="PTHR23501:SF193">
    <property type="entry name" value="MULTIDRUG TRANSPORTER, PUTATIVE (AFU_ORTHOLOGUE AFUA_8G00940)-RELATED"/>
    <property type="match status" value="1"/>
</dbReference>
<organism evidence="9 10">
    <name type="scientific">Oculimacula yallundae</name>
    <dbReference type="NCBI Taxonomy" id="86028"/>
    <lineage>
        <taxon>Eukaryota</taxon>
        <taxon>Fungi</taxon>
        <taxon>Dikarya</taxon>
        <taxon>Ascomycota</taxon>
        <taxon>Pezizomycotina</taxon>
        <taxon>Leotiomycetes</taxon>
        <taxon>Helotiales</taxon>
        <taxon>Ploettnerulaceae</taxon>
        <taxon>Oculimacula</taxon>
    </lineage>
</organism>
<evidence type="ECO:0000313" key="9">
    <source>
        <dbReference type="EMBL" id="KAL2060508.1"/>
    </source>
</evidence>
<protein>
    <recommendedName>
        <fullName evidence="8">Major facilitator superfamily (MFS) profile domain-containing protein</fullName>
    </recommendedName>
</protein>
<feature type="transmembrane region" description="Helical" evidence="7">
    <location>
        <begin position="216"/>
        <end position="234"/>
    </location>
</feature>
<keyword evidence="10" id="KW-1185">Reference proteome</keyword>
<comment type="subcellular location">
    <subcellularLocation>
        <location evidence="1">Membrane</location>
        <topology evidence="1">Multi-pass membrane protein</topology>
    </subcellularLocation>
</comment>
<keyword evidence="4 7" id="KW-1133">Transmembrane helix</keyword>
<proteinExistence type="inferred from homology"/>
<dbReference type="Pfam" id="PF07690">
    <property type="entry name" value="MFS_1"/>
    <property type="match status" value="1"/>
</dbReference>
<feature type="transmembrane region" description="Helical" evidence="7">
    <location>
        <begin position="255"/>
        <end position="274"/>
    </location>
</feature>